<gene>
    <name evidence="2" type="ORF">GCM10008961_08530</name>
</gene>
<sequence length="86" mass="9525">MLNALLLPLMFSMAGGTYVYLQLPDRRAQGLLILTLFQLVGAVGYVMEPTLNLFMLLSLHASVVLVLLVRHLQAPAPVRQPGEPRR</sequence>
<dbReference type="RefSeq" id="WP_229779064.1">
    <property type="nucleotide sequence ID" value="NZ_BMQO01000002.1"/>
</dbReference>
<organism evidence="2 3">
    <name type="scientific">Deinococcus knuensis</name>
    <dbReference type="NCBI Taxonomy" id="1837380"/>
    <lineage>
        <taxon>Bacteria</taxon>
        <taxon>Thermotogati</taxon>
        <taxon>Deinococcota</taxon>
        <taxon>Deinococci</taxon>
        <taxon>Deinococcales</taxon>
        <taxon>Deinococcaceae</taxon>
        <taxon>Deinococcus</taxon>
    </lineage>
</organism>
<evidence type="ECO:0000256" key="1">
    <source>
        <dbReference type="SAM" id="Phobius"/>
    </source>
</evidence>
<keyword evidence="1" id="KW-0812">Transmembrane</keyword>
<feature type="transmembrane region" description="Helical" evidence="1">
    <location>
        <begin position="6"/>
        <end position="23"/>
    </location>
</feature>
<dbReference type="Proteomes" id="UP000620633">
    <property type="component" value="Unassembled WGS sequence"/>
</dbReference>
<feature type="transmembrane region" description="Helical" evidence="1">
    <location>
        <begin position="30"/>
        <end position="47"/>
    </location>
</feature>
<keyword evidence="3" id="KW-1185">Reference proteome</keyword>
<comment type="caution">
    <text evidence="2">The sequence shown here is derived from an EMBL/GenBank/DDBJ whole genome shotgun (WGS) entry which is preliminary data.</text>
</comment>
<keyword evidence="1" id="KW-0472">Membrane</keyword>
<name>A0ABQ2SD45_9DEIO</name>
<keyword evidence="1" id="KW-1133">Transmembrane helix</keyword>
<feature type="transmembrane region" description="Helical" evidence="1">
    <location>
        <begin position="53"/>
        <end position="69"/>
    </location>
</feature>
<accession>A0ABQ2SD45</accession>
<reference evidence="3" key="1">
    <citation type="journal article" date="2019" name="Int. J. Syst. Evol. Microbiol.">
        <title>The Global Catalogue of Microorganisms (GCM) 10K type strain sequencing project: providing services to taxonomists for standard genome sequencing and annotation.</title>
        <authorList>
            <consortium name="The Broad Institute Genomics Platform"/>
            <consortium name="The Broad Institute Genome Sequencing Center for Infectious Disease"/>
            <person name="Wu L."/>
            <person name="Ma J."/>
        </authorList>
    </citation>
    <scope>NUCLEOTIDE SEQUENCE [LARGE SCALE GENOMIC DNA]</scope>
    <source>
        <strain evidence="3">JCM 31406</strain>
    </source>
</reference>
<dbReference type="EMBL" id="BMQO01000002">
    <property type="protein sequence ID" value="GGS19276.1"/>
    <property type="molecule type" value="Genomic_DNA"/>
</dbReference>
<evidence type="ECO:0000313" key="2">
    <source>
        <dbReference type="EMBL" id="GGS19276.1"/>
    </source>
</evidence>
<protein>
    <submittedName>
        <fullName evidence="2">Uncharacterized protein</fullName>
    </submittedName>
</protein>
<proteinExistence type="predicted"/>
<evidence type="ECO:0000313" key="3">
    <source>
        <dbReference type="Proteomes" id="UP000620633"/>
    </source>
</evidence>